<accession>A0A6M2ZHP2</accession>
<gene>
    <name evidence="1" type="ORF">SSCSM1_254</name>
</gene>
<proteinExistence type="predicted"/>
<reference evidence="1" key="1">
    <citation type="submission" date="2019-04" db="EMBL/GenBank/DDBJ databases">
        <title>Genomic and proteomic characterization of cyanophage S-SCSM1 provides new insights into understanding the viral gene diversity and phage-host interactions.</title>
        <authorList>
            <person name="Wang Q."/>
            <person name="Xu Y."/>
            <person name="Jiao N."/>
            <person name="Zhang R."/>
        </authorList>
    </citation>
    <scope>NUCLEOTIDE SEQUENCE [LARGE SCALE GENOMIC DNA]</scope>
</reference>
<keyword evidence="2" id="KW-1185">Reference proteome</keyword>
<evidence type="ECO:0000313" key="2">
    <source>
        <dbReference type="Proteomes" id="UP000515683"/>
    </source>
</evidence>
<sequence length="62" mass="7306">MKLNHHQWKLVFDAVRKQQVNSIVDGSEYKEYDAILTELWDLAYSETYANIQMVEDLANENS</sequence>
<evidence type="ECO:0000313" key="1">
    <source>
        <dbReference type="EMBL" id="QFG06518.1"/>
    </source>
</evidence>
<dbReference type="Proteomes" id="UP000515683">
    <property type="component" value="Segment"/>
</dbReference>
<organism evidence="1 2">
    <name type="scientific">Synechococcus phage S-SCSM1</name>
    <dbReference type="NCBI Taxonomy" id="2588487"/>
    <lineage>
        <taxon>Viruses</taxon>
        <taxon>Duplodnaviria</taxon>
        <taxon>Heunggongvirae</taxon>
        <taxon>Uroviricota</taxon>
        <taxon>Caudoviricetes</taxon>
        <taxon>Pantevenvirales</taxon>
        <taxon>Kyanoviridae</taxon>
        <taxon>Zhoulongquanvirus</taxon>
        <taxon>Zhoulongquanvirus esscess</taxon>
    </lineage>
</organism>
<dbReference type="EMBL" id="MK867354">
    <property type="protein sequence ID" value="QFG06518.1"/>
    <property type="molecule type" value="Genomic_DNA"/>
</dbReference>
<name>A0A6M2ZHP2_9CAUD</name>
<protein>
    <submittedName>
        <fullName evidence="1">Uncharacterized protein</fullName>
    </submittedName>
</protein>